<accession>K6YUE9</accession>
<dbReference type="InterPro" id="IPR033121">
    <property type="entry name" value="PEPTIDASE_A1"/>
</dbReference>
<dbReference type="PROSITE" id="PS51767">
    <property type="entry name" value="PEPTIDASE_A1"/>
    <property type="match status" value="1"/>
</dbReference>
<dbReference type="AlphaFoldDB" id="K6YUE9"/>
<dbReference type="GO" id="GO:0004190">
    <property type="term" value="F:aspartic-type endopeptidase activity"/>
    <property type="evidence" value="ECO:0007669"/>
    <property type="project" value="InterPro"/>
</dbReference>
<dbReference type="RefSeq" id="WP_008844726.1">
    <property type="nucleotide sequence ID" value="NZ_BAEN01000041.1"/>
</dbReference>
<feature type="domain" description="Peptidase A1" evidence="2">
    <location>
        <begin position="18"/>
        <end position="407"/>
    </location>
</feature>
<dbReference type="InterPro" id="IPR001969">
    <property type="entry name" value="Aspartic_peptidase_AS"/>
</dbReference>
<keyword evidence="4" id="KW-1185">Reference proteome</keyword>
<name>K6YUE9_9ALTE</name>
<dbReference type="OrthoDB" id="6381203at2"/>
<comment type="similarity">
    <text evidence="1">Belongs to the peptidase A1 family.</text>
</comment>
<evidence type="ECO:0000313" key="3">
    <source>
        <dbReference type="EMBL" id="GAC14910.1"/>
    </source>
</evidence>
<dbReference type="Proteomes" id="UP000006334">
    <property type="component" value="Unassembled WGS sequence"/>
</dbReference>
<dbReference type="Pfam" id="PF00026">
    <property type="entry name" value="Asp"/>
    <property type="match status" value="1"/>
</dbReference>
<sequence length="438" mass="49037">MTRSLLVPISNLYGNGDFTAQILLEGVASPLNLILDTGSSTLVVDAAHIEHLQPIPTTIAQRVAYGMGSWIGPVVKHAVILGHENDNVRLPEVHLAIEQSLDKNTFMLADGILGLAYSELNLAHDIQHYLNQLNIQPASTYPWPAAVFEKNISDLDDILFTSPKHHITPYFDELEKHNLVANQFAFVVHRSSIYRGDPEQDDNALAHHPLNTGILVVGNPKLHSHMHKNDFQTVKVVHDKYYNVNVLSIGLSGQTQIPFPKLEAKHVKSYISNGIVDSGASAMVFPQSVFNQLLAQFSTHNTDFKHLLSTYETFTGKEIGIPLDLVNLDSWPDLIIVLENELGNTAELKLSASTYWQTHAPKKNQISFKITSLPDWPNQAILGLPLLNNYFTIFNRSAGETGTIEFANKHFCPHLMTDKQHQDKQTLKQHFMQHKHIL</sequence>
<gene>
    <name evidence="3" type="ORF">GLIP_2283</name>
</gene>
<evidence type="ECO:0000313" key="4">
    <source>
        <dbReference type="Proteomes" id="UP000006334"/>
    </source>
</evidence>
<dbReference type="InterPro" id="IPR001461">
    <property type="entry name" value="Aspartic_peptidase_A1"/>
</dbReference>
<dbReference type="STRING" id="1127673.GLIP_2283"/>
<dbReference type="EMBL" id="BAEN01000041">
    <property type="protein sequence ID" value="GAC14910.1"/>
    <property type="molecule type" value="Genomic_DNA"/>
</dbReference>
<comment type="caution">
    <text evidence="3">The sequence shown here is derived from an EMBL/GenBank/DDBJ whole genome shotgun (WGS) entry which is preliminary data.</text>
</comment>
<dbReference type="InterPro" id="IPR021109">
    <property type="entry name" value="Peptidase_aspartic_dom_sf"/>
</dbReference>
<dbReference type="PROSITE" id="PS00141">
    <property type="entry name" value="ASP_PROTEASE"/>
    <property type="match status" value="2"/>
</dbReference>
<evidence type="ECO:0000259" key="2">
    <source>
        <dbReference type="PROSITE" id="PS51767"/>
    </source>
</evidence>
<organism evidence="3 4">
    <name type="scientific">Aliiglaciecola lipolytica E3</name>
    <dbReference type="NCBI Taxonomy" id="1127673"/>
    <lineage>
        <taxon>Bacteria</taxon>
        <taxon>Pseudomonadati</taxon>
        <taxon>Pseudomonadota</taxon>
        <taxon>Gammaproteobacteria</taxon>
        <taxon>Alteromonadales</taxon>
        <taxon>Alteromonadaceae</taxon>
        <taxon>Aliiglaciecola</taxon>
    </lineage>
</organism>
<evidence type="ECO:0000256" key="1">
    <source>
        <dbReference type="ARBA" id="ARBA00007447"/>
    </source>
</evidence>
<dbReference type="PANTHER" id="PTHR47966">
    <property type="entry name" value="BETA-SITE APP-CLEAVING ENZYME, ISOFORM A-RELATED"/>
    <property type="match status" value="1"/>
</dbReference>
<dbReference type="Gene3D" id="2.40.70.10">
    <property type="entry name" value="Acid Proteases"/>
    <property type="match status" value="2"/>
</dbReference>
<proteinExistence type="inferred from homology"/>
<reference evidence="3 4" key="1">
    <citation type="journal article" date="2017" name="Antonie Van Leeuwenhoek">
        <title>Rhizobium rhizosphaerae sp. nov., a novel species isolated from rice rhizosphere.</title>
        <authorList>
            <person name="Zhao J.J."/>
            <person name="Zhang J."/>
            <person name="Zhang R.J."/>
            <person name="Zhang C.W."/>
            <person name="Yin H.Q."/>
            <person name="Zhang X.X."/>
        </authorList>
    </citation>
    <scope>NUCLEOTIDE SEQUENCE [LARGE SCALE GENOMIC DNA]</scope>
    <source>
        <strain evidence="3 4">E3</strain>
    </source>
</reference>
<dbReference type="SUPFAM" id="SSF50630">
    <property type="entry name" value="Acid proteases"/>
    <property type="match status" value="1"/>
</dbReference>
<dbReference type="PANTHER" id="PTHR47966:SF51">
    <property type="entry name" value="BETA-SITE APP-CLEAVING ENZYME, ISOFORM A-RELATED"/>
    <property type="match status" value="1"/>
</dbReference>
<dbReference type="GO" id="GO:0006508">
    <property type="term" value="P:proteolysis"/>
    <property type="evidence" value="ECO:0007669"/>
    <property type="project" value="InterPro"/>
</dbReference>
<protein>
    <recommendedName>
        <fullName evidence="2">Peptidase A1 domain-containing protein</fullName>
    </recommendedName>
</protein>
<dbReference type="eggNOG" id="ENOG502ZAXC">
    <property type="taxonomic scope" value="Bacteria"/>
</dbReference>